<keyword evidence="3" id="KW-0677">Repeat</keyword>
<dbReference type="RefSeq" id="WP_058897877.1">
    <property type="nucleotide sequence ID" value="NZ_CP013068.1"/>
</dbReference>
<protein>
    <recommendedName>
        <fullName evidence="6">Glycolate oxidase iron-sulfur subunit</fullName>
        <ecNumber evidence="6">1.1.99.14</ecNumber>
    </recommendedName>
</protein>
<dbReference type="InterPro" id="IPR004017">
    <property type="entry name" value="Cys_rich_dom"/>
</dbReference>
<evidence type="ECO:0000313" key="9">
    <source>
        <dbReference type="Proteomes" id="UP000064921"/>
    </source>
</evidence>
<evidence type="ECO:0000256" key="5">
    <source>
        <dbReference type="ARBA" id="ARBA00023014"/>
    </source>
</evidence>
<reference evidence="8 9" key="1">
    <citation type="submission" date="2015-10" db="EMBL/GenBank/DDBJ databases">
        <title>The world's first case of liver abscess caused by Pannonibacter phragmitetus.</title>
        <authorList>
            <person name="Ming D."/>
            <person name="Wang M."/>
            <person name="Zhou Y."/>
            <person name="Jiang T."/>
            <person name="Hu S."/>
        </authorList>
    </citation>
    <scope>NUCLEOTIDE SEQUENCE [LARGE SCALE GENOMIC DNA]</scope>
    <source>
        <strain evidence="8 9">31801</strain>
    </source>
</reference>
<dbReference type="KEGG" id="pphr:APZ00_01550"/>
<dbReference type="InterPro" id="IPR017896">
    <property type="entry name" value="4Fe4S_Fe-S-bd"/>
</dbReference>
<dbReference type="EC" id="1.1.99.14" evidence="6"/>
<comment type="cofactor">
    <cofactor evidence="6">
        <name>[4Fe-4S] cluster</name>
        <dbReference type="ChEBI" id="CHEBI:49883"/>
    </cofactor>
    <text evidence="6">Binds 2 [4Fe-4S] clusters.</text>
</comment>
<name>A0A0U3PP89_9HYPH</name>
<dbReference type="PROSITE" id="PS00198">
    <property type="entry name" value="4FE4S_FER_1"/>
    <property type="match status" value="1"/>
</dbReference>
<sequence>MQTNFTAEQLADPHVAESEKILRKCVHCGFCTATCPTFTLLGDELDSPRGRIYMIKDMLENGRPADEQIVRHVDRCLSCLSCMTTCPSGVNYMHLVDHARAHIEQTWRRPLADRLIRSLLAAVLPYPGRFRLALVGAYMGRPLAGAFKALGGPFAKLGAMLSLAPSKAPGRGLYEAPGNFQPQAAAKKGRVALLNGCAQPVLAPSINDATIRLLTRAGYEVVLPKGEGCCGALVHHMGREEDALANARRNVDVWMREADGEGLDAILITASGCGTTIKDYGFMLRNDPAYAERAAQVSGLAKDITEFLTGLDLGAPVRPGGLTIAYHSACSMQHGQKITRQPKELLKAAGFTVKDVPEGHLCCGSAGTYNILQPEIATRLRDRKAANIRKTMPDLVATGNIGCMTQIGTGIDIPVVHTAELLDWAYGGPCPEALQEKAAAATH</sequence>
<keyword evidence="5 6" id="KW-0411">Iron-sulfur</keyword>
<comment type="catalytic activity">
    <reaction evidence="6">
        <text>glycolate + A = glyoxylate + AH2</text>
        <dbReference type="Rhea" id="RHEA:21264"/>
        <dbReference type="ChEBI" id="CHEBI:13193"/>
        <dbReference type="ChEBI" id="CHEBI:17499"/>
        <dbReference type="ChEBI" id="CHEBI:29805"/>
        <dbReference type="ChEBI" id="CHEBI:36655"/>
        <dbReference type="EC" id="1.1.99.14"/>
    </reaction>
</comment>
<dbReference type="Proteomes" id="UP000064921">
    <property type="component" value="Chromosome"/>
</dbReference>
<dbReference type="SUPFAM" id="SSF46548">
    <property type="entry name" value="alpha-helical ferredoxin"/>
    <property type="match status" value="1"/>
</dbReference>
<gene>
    <name evidence="8" type="ORF">APZ00_01550</name>
</gene>
<dbReference type="EMBL" id="CP013068">
    <property type="protein sequence ID" value="ALV25924.1"/>
    <property type="molecule type" value="Genomic_DNA"/>
</dbReference>
<dbReference type="PANTHER" id="PTHR32479:SF17">
    <property type="entry name" value="GLYCOLATE OXIDASE IRON-SULFUR SUBUNIT"/>
    <property type="match status" value="1"/>
</dbReference>
<dbReference type="FunFam" id="1.10.1060.10:FF:000012">
    <property type="entry name" value="Glycolate oxidase iron-sulfur subunit"/>
    <property type="match status" value="1"/>
</dbReference>
<keyword evidence="6" id="KW-0813">Transport</keyword>
<dbReference type="GO" id="GO:0051539">
    <property type="term" value="F:4 iron, 4 sulfur cluster binding"/>
    <property type="evidence" value="ECO:0007669"/>
    <property type="project" value="UniProtKB-UniRule"/>
</dbReference>
<dbReference type="Pfam" id="PF02754">
    <property type="entry name" value="CCG"/>
    <property type="match status" value="2"/>
</dbReference>
<evidence type="ECO:0000256" key="3">
    <source>
        <dbReference type="ARBA" id="ARBA00022737"/>
    </source>
</evidence>
<dbReference type="Pfam" id="PF13183">
    <property type="entry name" value="Fer4_8"/>
    <property type="match status" value="1"/>
</dbReference>
<evidence type="ECO:0000313" key="8">
    <source>
        <dbReference type="EMBL" id="ALV25924.1"/>
    </source>
</evidence>
<evidence type="ECO:0000259" key="7">
    <source>
        <dbReference type="PROSITE" id="PS51379"/>
    </source>
</evidence>
<dbReference type="STRING" id="121719.APZ00_01550"/>
<dbReference type="GO" id="GO:0046872">
    <property type="term" value="F:metal ion binding"/>
    <property type="evidence" value="ECO:0007669"/>
    <property type="project" value="UniProtKB-UniRule"/>
</dbReference>
<dbReference type="InterPro" id="IPR017900">
    <property type="entry name" value="4Fe4S_Fe_S_CS"/>
</dbReference>
<dbReference type="InterPro" id="IPR009051">
    <property type="entry name" value="Helical_ferredxn"/>
</dbReference>
<organism evidence="8 9">
    <name type="scientific">Pannonibacter phragmitetus</name>
    <dbReference type="NCBI Taxonomy" id="121719"/>
    <lineage>
        <taxon>Bacteria</taxon>
        <taxon>Pseudomonadati</taxon>
        <taxon>Pseudomonadota</taxon>
        <taxon>Alphaproteobacteria</taxon>
        <taxon>Hyphomicrobiales</taxon>
        <taxon>Stappiaceae</taxon>
        <taxon>Pannonibacter</taxon>
    </lineage>
</organism>
<dbReference type="NCBIfam" id="NF008434">
    <property type="entry name" value="PRK11274.1"/>
    <property type="match status" value="1"/>
</dbReference>
<evidence type="ECO:0000256" key="2">
    <source>
        <dbReference type="ARBA" id="ARBA00022723"/>
    </source>
</evidence>
<dbReference type="eggNOG" id="COG0247">
    <property type="taxonomic scope" value="Bacteria"/>
</dbReference>
<feature type="domain" description="4Fe-4S ferredoxin-type" evidence="7">
    <location>
        <begin position="67"/>
        <end position="96"/>
    </location>
</feature>
<dbReference type="PANTHER" id="PTHR32479">
    <property type="entry name" value="GLYCOLATE OXIDASE IRON-SULFUR SUBUNIT"/>
    <property type="match status" value="1"/>
</dbReference>
<comment type="catalytic activity">
    <reaction evidence="6">
        <text>(R)-lactate + A = pyruvate + AH2</text>
        <dbReference type="Rhea" id="RHEA:15089"/>
        <dbReference type="ChEBI" id="CHEBI:13193"/>
        <dbReference type="ChEBI" id="CHEBI:15361"/>
        <dbReference type="ChEBI" id="CHEBI:16004"/>
        <dbReference type="ChEBI" id="CHEBI:17499"/>
    </reaction>
</comment>
<keyword evidence="1 6" id="KW-0004">4Fe-4S</keyword>
<dbReference type="InterPro" id="IPR012257">
    <property type="entry name" value="Glc_ox_4Fe-4S"/>
</dbReference>
<evidence type="ECO:0000256" key="1">
    <source>
        <dbReference type="ARBA" id="ARBA00022485"/>
    </source>
</evidence>
<dbReference type="PROSITE" id="PS51379">
    <property type="entry name" value="4FE4S_FER_2"/>
    <property type="match status" value="2"/>
</dbReference>
<proteinExistence type="predicted"/>
<dbReference type="Gene3D" id="1.10.1060.10">
    <property type="entry name" value="Alpha-helical ferredoxin"/>
    <property type="match status" value="1"/>
</dbReference>
<dbReference type="PIRSF" id="PIRSF000139">
    <property type="entry name" value="Glc_ox_4Fe-4S"/>
    <property type="match status" value="1"/>
</dbReference>
<keyword evidence="6" id="KW-0249">Electron transport</keyword>
<feature type="domain" description="4Fe-4S ferredoxin-type" evidence="7">
    <location>
        <begin position="16"/>
        <end position="45"/>
    </location>
</feature>
<comment type="function">
    <text evidence="6">Component of a complex that catalyzes the oxidation of glycolate to glyoxylate.</text>
</comment>
<evidence type="ECO:0000256" key="6">
    <source>
        <dbReference type="PIRNR" id="PIRNR000139"/>
    </source>
</evidence>
<dbReference type="GO" id="GO:0019154">
    <property type="term" value="F:glycolate dehydrogenase activity"/>
    <property type="evidence" value="ECO:0007669"/>
    <property type="project" value="UniProtKB-EC"/>
</dbReference>
<keyword evidence="9" id="KW-1185">Reference proteome</keyword>
<keyword evidence="2 6" id="KW-0479">Metal-binding</keyword>
<evidence type="ECO:0000256" key="4">
    <source>
        <dbReference type="ARBA" id="ARBA00023004"/>
    </source>
</evidence>
<dbReference type="AlphaFoldDB" id="A0A0U3PP89"/>
<accession>A0A0U3PP89</accession>
<keyword evidence="4 6" id="KW-0408">Iron</keyword>